<keyword evidence="1" id="KW-0378">Hydrolase</keyword>
<gene>
    <name evidence="1" type="ORF">ACFFP1_00280</name>
</gene>
<name>A0ABV5XTB9_ARTRM</name>
<sequence>MTRIANPVPDGPAPGGPYSASVRIGNIVAIAGQCGYLPDRSLVEGVTAQTRLAMANVEAALTAAGATFDDVISTSAYLTDVDDFAEFNETYAPFFSEPRPARTTIYCGLRPGVLVEVSVMAVLQDA</sequence>
<dbReference type="Gene3D" id="3.30.1330.40">
    <property type="entry name" value="RutC-like"/>
    <property type="match status" value="1"/>
</dbReference>
<comment type="caution">
    <text evidence="1">The sequence shown here is derived from an EMBL/GenBank/DDBJ whole genome shotgun (WGS) entry which is preliminary data.</text>
</comment>
<dbReference type="PANTHER" id="PTHR11803">
    <property type="entry name" value="2-IMINOBUTANOATE/2-IMINOPROPANOATE DEAMINASE RIDA"/>
    <property type="match status" value="1"/>
</dbReference>
<dbReference type="PANTHER" id="PTHR11803:SF39">
    <property type="entry name" value="2-IMINOBUTANOATE_2-IMINOPROPANOATE DEAMINASE"/>
    <property type="match status" value="1"/>
</dbReference>
<protein>
    <submittedName>
        <fullName evidence="1">RidA family protein</fullName>
        <ecNumber evidence="1">3.5.-.-</ecNumber>
    </submittedName>
</protein>
<evidence type="ECO:0000313" key="1">
    <source>
        <dbReference type="EMBL" id="MFB9817932.1"/>
    </source>
</evidence>
<dbReference type="RefSeq" id="WP_234753475.1">
    <property type="nucleotide sequence ID" value="NZ_BAAAWN010000001.1"/>
</dbReference>
<dbReference type="CDD" id="cd00448">
    <property type="entry name" value="YjgF_YER057c_UK114_family"/>
    <property type="match status" value="1"/>
</dbReference>
<dbReference type="InterPro" id="IPR006175">
    <property type="entry name" value="YjgF/YER057c/UK114"/>
</dbReference>
<dbReference type="Proteomes" id="UP001589702">
    <property type="component" value="Unassembled WGS sequence"/>
</dbReference>
<dbReference type="Pfam" id="PF01042">
    <property type="entry name" value="Ribonuc_L-PSP"/>
    <property type="match status" value="1"/>
</dbReference>
<dbReference type="EMBL" id="JBHMBC010000002">
    <property type="protein sequence ID" value="MFB9817932.1"/>
    <property type="molecule type" value="Genomic_DNA"/>
</dbReference>
<evidence type="ECO:0000313" key="2">
    <source>
        <dbReference type="Proteomes" id="UP001589702"/>
    </source>
</evidence>
<keyword evidence="2" id="KW-1185">Reference proteome</keyword>
<accession>A0ABV5XTB9</accession>
<reference evidence="1 2" key="1">
    <citation type="submission" date="2024-09" db="EMBL/GenBank/DDBJ databases">
        <authorList>
            <person name="Sun Q."/>
            <person name="Mori K."/>
        </authorList>
    </citation>
    <scope>NUCLEOTIDE SEQUENCE [LARGE SCALE GENOMIC DNA]</scope>
    <source>
        <strain evidence="1 2">JCM 1334</strain>
    </source>
</reference>
<organism evidence="1 2">
    <name type="scientific">Arthrobacter ramosus</name>
    <dbReference type="NCBI Taxonomy" id="1672"/>
    <lineage>
        <taxon>Bacteria</taxon>
        <taxon>Bacillati</taxon>
        <taxon>Actinomycetota</taxon>
        <taxon>Actinomycetes</taxon>
        <taxon>Micrococcales</taxon>
        <taxon>Micrococcaceae</taxon>
        <taxon>Arthrobacter</taxon>
    </lineage>
</organism>
<dbReference type="InterPro" id="IPR035959">
    <property type="entry name" value="RutC-like_sf"/>
</dbReference>
<dbReference type="SUPFAM" id="SSF55298">
    <property type="entry name" value="YjgF-like"/>
    <property type="match status" value="1"/>
</dbReference>
<proteinExistence type="predicted"/>
<dbReference type="GO" id="GO:0016787">
    <property type="term" value="F:hydrolase activity"/>
    <property type="evidence" value="ECO:0007669"/>
    <property type="project" value="UniProtKB-KW"/>
</dbReference>
<dbReference type="EC" id="3.5.-.-" evidence="1"/>